<evidence type="ECO:0000256" key="5">
    <source>
        <dbReference type="ARBA" id="ARBA00022989"/>
    </source>
</evidence>
<keyword evidence="3" id="KW-1003">Cell membrane</keyword>
<dbReference type="HOGENOM" id="CLU_016047_0_2_0"/>
<dbReference type="InterPro" id="IPR035906">
    <property type="entry name" value="MetI-like_sf"/>
</dbReference>
<organism evidence="9 10">
    <name type="scientific">Roseiflexus castenholzii (strain DSM 13941 / HLO8)</name>
    <dbReference type="NCBI Taxonomy" id="383372"/>
    <lineage>
        <taxon>Bacteria</taxon>
        <taxon>Bacillati</taxon>
        <taxon>Chloroflexota</taxon>
        <taxon>Chloroflexia</taxon>
        <taxon>Chloroflexales</taxon>
        <taxon>Roseiflexineae</taxon>
        <taxon>Roseiflexaceae</taxon>
        <taxon>Roseiflexus</taxon>
    </lineage>
</organism>
<keyword evidence="6 7" id="KW-0472">Membrane</keyword>
<feature type="domain" description="ABC transmembrane type-1" evidence="8">
    <location>
        <begin position="89"/>
        <end position="300"/>
    </location>
</feature>
<dbReference type="RefSeq" id="WP_012121048.1">
    <property type="nucleotide sequence ID" value="NC_009767.1"/>
</dbReference>
<protein>
    <submittedName>
        <fullName evidence="9">Binding-protein-dependent transport systems inner membrane component</fullName>
    </submittedName>
</protein>
<comment type="similarity">
    <text evidence="7">Belongs to the binding-protein-dependent transport system permease family.</text>
</comment>
<dbReference type="Pfam" id="PF00528">
    <property type="entry name" value="BPD_transp_1"/>
    <property type="match status" value="1"/>
</dbReference>
<keyword evidence="4 7" id="KW-0812">Transmembrane</keyword>
<dbReference type="KEGG" id="rca:Rcas_2545"/>
<dbReference type="STRING" id="383372.Rcas_2545"/>
<dbReference type="OrthoDB" id="2168559at2"/>
<dbReference type="InterPro" id="IPR051393">
    <property type="entry name" value="ABC_transporter_permease"/>
</dbReference>
<accession>A7NM69</accession>
<comment type="subcellular location">
    <subcellularLocation>
        <location evidence="1 7">Cell membrane</location>
        <topology evidence="1 7">Multi-pass membrane protein</topology>
    </subcellularLocation>
</comment>
<evidence type="ECO:0000256" key="1">
    <source>
        <dbReference type="ARBA" id="ARBA00004651"/>
    </source>
</evidence>
<name>A7NM69_ROSCS</name>
<dbReference type="InterPro" id="IPR000515">
    <property type="entry name" value="MetI-like"/>
</dbReference>
<dbReference type="eggNOG" id="COG1175">
    <property type="taxonomic scope" value="Bacteria"/>
</dbReference>
<feature type="transmembrane region" description="Helical" evidence="7">
    <location>
        <begin position="231"/>
        <end position="252"/>
    </location>
</feature>
<feature type="transmembrane region" description="Helical" evidence="7">
    <location>
        <begin position="177"/>
        <end position="197"/>
    </location>
</feature>
<sequence length="316" mass="35150">MAGAQRRIDQTVARPIGKPKLGKLARREEREFYLFISLWIIGFIAFDAGPIIASLAISFTNWSMMTPPSWTGLQNYQRLIADPLFYTAMWNSLYFGIGSVGLGLIVSFLLALLLNQKVLGISVFRTVFYLPSVVSGIAVAILWIMILHQDFGLINTVLSWFGIKGPGWLVQPQWAKPALILMSLWGAGGSMVIYLAGLQSVPQHLYEAASIDGAGPWMKFWNVTVPMMSPVIFYNLIVGFIASLQGFVLVLIMTNGGPANATLMFGLYIYRVAFQFFQMGYASALAWILLVVIMIITALQFLGAKYWVFYEGETAR</sequence>
<dbReference type="Proteomes" id="UP000000263">
    <property type="component" value="Chromosome"/>
</dbReference>
<feature type="transmembrane region" description="Helical" evidence="7">
    <location>
        <begin position="126"/>
        <end position="146"/>
    </location>
</feature>
<evidence type="ECO:0000256" key="6">
    <source>
        <dbReference type="ARBA" id="ARBA00023136"/>
    </source>
</evidence>
<dbReference type="CDD" id="cd06261">
    <property type="entry name" value="TM_PBP2"/>
    <property type="match status" value="1"/>
</dbReference>
<evidence type="ECO:0000256" key="4">
    <source>
        <dbReference type="ARBA" id="ARBA00022692"/>
    </source>
</evidence>
<reference evidence="9 10" key="1">
    <citation type="submission" date="2007-08" db="EMBL/GenBank/DDBJ databases">
        <title>Complete sequence of Roseiflexus castenholzii DSM 13941.</title>
        <authorList>
            <consortium name="US DOE Joint Genome Institute"/>
            <person name="Copeland A."/>
            <person name="Lucas S."/>
            <person name="Lapidus A."/>
            <person name="Barry K."/>
            <person name="Glavina del Rio T."/>
            <person name="Dalin E."/>
            <person name="Tice H."/>
            <person name="Pitluck S."/>
            <person name="Thompson L.S."/>
            <person name="Brettin T."/>
            <person name="Bruce D."/>
            <person name="Detter J.C."/>
            <person name="Han C."/>
            <person name="Tapia R."/>
            <person name="Schmutz J."/>
            <person name="Larimer F."/>
            <person name="Land M."/>
            <person name="Hauser L."/>
            <person name="Kyrpides N."/>
            <person name="Mikhailova N."/>
            <person name="Bryant D.A."/>
            <person name="Hanada S."/>
            <person name="Tsukatani Y."/>
            <person name="Richardson P."/>
        </authorList>
    </citation>
    <scope>NUCLEOTIDE SEQUENCE [LARGE SCALE GENOMIC DNA]</scope>
    <source>
        <strain evidence="10">DSM 13941 / HLO8</strain>
    </source>
</reference>
<dbReference type="PANTHER" id="PTHR30193">
    <property type="entry name" value="ABC TRANSPORTER PERMEASE PROTEIN"/>
    <property type="match status" value="1"/>
</dbReference>
<evidence type="ECO:0000256" key="7">
    <source>
        <dbReference type="RuleBase" id="RU363032"/>
    </source>
</evidence>
<evidence type="ECO:0000256" key="2">
    <source>
        <dbReference type="ARBA" id="ARBA00022448"/>
    </source>
</evidence>
<feature type="transmembrane region" description="Helical" evidence="7">
    <location>
        <begin position="32"/>
        <end position="59"/>
    </location>
</feature>
<proteinExistence type="inferred from homology"/>
<feature type="transmembrane region" description="Helical" evidence="7">
    <location>
        <begin position="93"/>
        <end position="114"/>
    </location>
</feature>
<dbReference type="AlphaFoldDB" id="A7NM69"/>
<evidence type="ECO:0000256" key="3">
    <source>
        <dbReference type="ARBA" id="ARBA00022475"/>
    </source>
</evidence>
<keyword evidence="10" id="KW-1185">Reference proteome</keyword>
<gene>
    <name evidence="9" type="ordered locus">Rcas_2545</name>
</gene>
<dbReference type="SUPFAM" id="SSF161098">
    <property type="entry name" value="MetI-like"/>
    <property type="match status" value="1"/>
</dbReference>
<dbReference type="GO" id="GO:0055085">
    <property type="term" value="P:transmembrane transport"/>
    <property type="evidence" value="ECO:0007669"/>
    <property type="project" value="InterPro"/>
</dbReference>
<evidence type="ECO:0000259" key="8">
    <source>
        <dbReference type="PROSITE" id="PS50928"/>
    </source>
</evidence>
<keyword evidence="2 7" id="KW-0813">Transport</keyword>
<dbReference type="EMBL" id="CP000804">
    <property type="protein sequence ID" value="ABU58624.1"/>
    <property type="molecule type" value="Genomic_DNA"/>
</dbReference>
<dbReference type="PANTHER" id="PTHR30193:SF1">
    <property type="entry name" value="ABC TRANSPORTER PERMEASE PROTEIN YESP-RELATED"/>
    <property type="match status" value="1"/>
</dbReference>
<keyword evidence="5 7" id="KW-1133">Transmembrane helix</keyword>
<feature type="transmembrane region" description="Helical" evidence="7">
    <location>
        <begin position="284"/>
        <end position="308"/>
    </location>
</feature>
<evidence type="ECO:0000313" key="10">
    <source>
        <dbReference type="Proteomes" id="UP000000263"/>
    </source>
</evidence>
<evidence type="ECO:0000313" key="9">
    <source>
        <dbReference type="EMBL" id="ABU58624.1"/>
    </source>
</evidence>
<dbReference type="GO" id="GO:0005886">
    <property type="term" value="C:plasma membrane"/>
    <property type="evidence" value="ECO:0007669"/>
    <property type="project" value="UniProtKB-SubCell"/>
</dbReference>
<dbReference type="PROSITE" id="PS50928">
    <property type="entry name" value="ABC_TM1"/>
    <property type="match status" value="1"/>
</dbReference>
<dbReference type="Gene3D" id="1.10.3720.10">
    <property type="entry name" value="MetI-like"/>
    <property type="match status" value="1"/>
</dbReference>